<protein>
    <submittedName>
        <fullName evidence="2">Uncharacterized protein</fullName>
    </submittedName>
</protein>
<gene>
    <name evidence="2" type="ORF">AVDCRST_MAG64-2502</name>
</gene>
<evidence type="ECO:0000313" key="2">
    <source>
        <dbReference type="EMBL" id="CAA9414154.1"/>
    </source>
</evidence>
<accession>A0A6J4PGP1</accession>
<feature type="region of interest" description="Disordered" evidence="1">
    <location>
        <begin position="1"/>
        <end position="20"/>
    </location>
</feature>
<reference evidence="2" key="1">
    <citation type="submission" date="2020-02" db="EMBL/GenBank/DDBJ databases">
        <authorList>
            <person name="Meier V. D."/>
        </authorList>
    </citation>
    <scope>NUCLEOTIDE SEQUENCE</scope>
    <source>
        <strain evidence="2">AVDCRST_MAG64</strain>
    </source>
</reference>
<organism evidence="2">
    <name type="scientific">uncultured Phycisphaerae bacterium</name>
    <dbReference type="NCBI Taxonomy" id="904963"/>
    <lineage>
        <taxon>Bacteria</taxon>
        <taxon>Pseudomonadati</taxon>
        <taxon>Planctomycetota</taxon>
        <taxon>Phycisphaerae</taxon>
        <taxon>environmental samples</taxon>
    </lineage>
</organism>
<dbReference type="AlphaFoldDB" id="A0A6J4PGP1"/>
<dbReference type="EMBL" id="CADCUQ010000556">
    <property type="protein sequence ID" value="CAA9414154.1"/>
    <property type="molecule type" value="Genomic_DNA"/>
</dbReference>
<evidence type="ECO:0000256" key="1">
    <source>
        <dbReference type="SAM" id="MobiDB-lite"/>
    </source>
</evidence>
<name>A0A6J4PGP1_9BACT</name>
<sequence length="54" mass="6000">MECCRAAERRPGLEPRRPATDDAASLVILIAANGPQPSRERNGWSRESGFMICR</sequence>
<proteinExistence type="predicted"/>